<sequence>MGLLEDWPRSQASLQSLADEINENAVTFSHATVTNATGDTPIRFPKKLLAVGASYASHLQEMGMPARKWDSMPFFTCPPTTSMIGSGQKVKYPFGTSQFDWECELVVVVGARLHRANHEQAARAIAGYTIGLDWSCRDLLARKIGGLVDLMRGKAQKPMKPCGPSFVSKRFASDVQNAPVKLWVNGELMINGTTADMIWKPEEYLAEIGKLVTLGPGDMIMTGIPAGSAKSHGGRWLKIGDRISA</sequence>
<name>A0ABR2X7A2_9PEZI</name>
<dbReference type="InterPro" id="IPR036663">
    <property type="entry name" value="Fumarylacetoacetase_C_sf"/>
</dbReference>
<protein>
    <submittedName>
        <fullName evidence="4">Fumarylacetoacetate hydrolase</fullName>
    </submittedName>
</protein>
<keyword evidence="4" id="KW-0378">Hydrolase</keyword>
<comment type="caution">
    <text evidence="4">The sequence shown here is derived from an EMBL/GenBank/DDBJ whole genome shotgun (WGS) entry which is preliminary data.</text>
</comment>
<dbReference type="InterPro" id="IPR011234">
    <property type="entry name" value="Fumarylacetoacetase-like_C"/>
</dbReference>
<evidence type="ECO:0000313" key="4">
    <source>
        <dbReference type="EMBL" id="KAK9769626.1"/>
    </source>
</evidence>
<gene>
    <name evidence="4" type="ORF">SCAR479_13691</name>
</gene>
<dbReference type="EMBL" id="JARVKM010000116">
    <property type="protein sequence ID" value="KAK9769626.1"/>
    <property type="molecule type" value="Genomic_DNA"/>
</dbReference>
<dbReference type="PANTHER" id="PTHR42796">
    <property type="entry name" value="FUMARYLACETOACETATE HYDROLASE DOMAIN-CONTAINING PROTEIN 2A-RELATED"/>
    <property type="match status" value="1"/>
</dbReference>
<dbReference type="PANTHER" id="PTHR42796:SF4">
    <property type="entry name" value="FUMARYLACETOACETATE HYDROLASE DOMAIN-CONTAINING PROTEIN 2A"/>
    <property type="match status" value="1"/>
</dbReference>
<evidence type="ECO:0000256" key="2">
    <source>
        <dbReference type="ARBA" id="ARBA00022723"/>
    </source>
</evidence>
<proteinExistence type="inferred from homology"/>
<evidence type="ECO:0000256" key="1">
    <source>
        <dbReference type="ARBA" id="ARBA00010211"/>
    </source>
</evidence>
<dbReference type="InterPro" id="IPR051121">
    <property type="entry name" value="FAH"/>
</dbReference>
<dbReference type="Pfam" id="PF01557">
    <property type="entry name" value="FAA_hydrolase"/>
    <property type="match status" value="1"/>
</dbReference>
<keyword evidence="5" id="KW-1185">Reference proteome</keyword>
<organism evidence="4 5">
    <name type="scientific">Seiridium cardinale</name>
    <dbReference type="NCBI Taxonomy" id="138064"/>
    <lineage>
        <taxon>Eukaryota</taxon>
        <taxon>Fungi</taxon>
        <taxon>Dikarya</taxon>
        <taxon>Ascomycota</taxon>
        <taxon>Pezizomycotina</taxon>
        <taxon>Sordariomycetes</taxon>
        <taxon>Xylariomycetidae</taxon>
        <taxon>Amphisphaeriales</taxon>
        <taxon>Sporocadaceae</taxon>
        <taxon>Seiridium</taxon>
    </lineage>
</organism>
<feature type="domain" description="Fumarylacetoacetase-like C-terminal" evidence="3">
    <location>
        <begin position="48"/>
        <end position="244"/>
    </location>
</feature>
<dbReference type="Proteomes" id="UP001465668">
    <property type="component" value="Unassembled WGS sequence"/>
</dbReference>
<accession>A0ABR2X7A2</accession>
<dbReference type="Gene3D" id="3.90.850.10">
    <property type="entry name" value="Fumarylacetoacetase-like, C-terminal domain"/>
    <property type="match status" value="1"/>
</dbReference>
<evidence type="ECO:0000259" key="3">
    <source>
        <dbReference type="Pfam" id="PF01557"/>
    </source>
</evidence>
<dbReference type="SUPFAM" id="SSF56529">
    <property type="entry name" value="FAH"/>
    <property type="match status" value="1"/>
</dbReference>
<dbReference type="GO" id="GO:0016787">
    <property type="term" value="F:hydrolase activity"/>
    <property type="evidence" value="ECO:0007669"/>
    <property type="project" value="UniProtKB-KW"/>
</dbReference>
<reference evidence="4 5" key="1">
    <citation type="submission" date="2024-02" db="EMBL/GenBank/DDBJ databases">
        <title>First draft genome assembly of two strains of Seiridium cardinale.</title>
        <authorList>
            <person name="Emiliani G."/>
            <person name="Scali E."/>
        </authorList>
    </citation>
    <scope>NUCLEOTIDE SEQUENCE [LARGE SCALE GENOMIC DNA]</scope>
    <source>
        <strain evidence="4 5">BM-138-000479</strain>
    </source>
</reference>
<evidence type="ECO:0000313" key="5">
    <source>
        <dbReference type="Proteomes" id="UP001465668"/>
    </source>
</evidence>
<keyword evidence="2" id="KW-0479">Metal-binding</keyword>
<comment type="similarity">
    <text evidence="1">Belongs to the FAH family.</text>
</comment>